<keyword evidence="2 3" id="KW-0040">ANK repeat</keyword>
<feature type="compositionally biased region" description="Basic residues" evidence="4">
    <location>
        <begin position="1515"/>
        <end position="1524"/>
    </location>
</feature>
<dbReference type="SMART" id="SM00248">
    <property type="entry name" value="ANK"/>
    <property type="match status" value="12"/>
</dbReference>
<dbReference type="Proteomes" id="UP000694843">
    <property type="component" value="Unplaced"/>
</dbReference>
<feature type="compositionally biased region" description="Low complexity" evidence="4">
    <location>
        <begin position="1052"/>
        <end position="1061"/>
    </location>
</feature>
<keyword evidence="5" id="KW-1185">Reference proteome</keyword>
<gene>
    <name evidence="6" type="primary">LOC108677227</name>
</gene>
<dbReference type="PANTHER" id="PTHR24198:SF165">
    <property type="entry name" value="ANKYRIN REPEAT-CONTAINING PROTEIN-RELATED"/>
    <property type="match status" value="1"/>
</dbReference>
<feature type="repeat" description="ANK" evidence="3">
    <location>
        <begin position="280"/>
        <end position="301"/>
    </location>
</feature>
<feature type="repeat" description="ANK" evidence="3">
    <location>
        <begin position="347"/>
        <end position="379"/>
    </location>
</feature>
<feature type="compositionally biased region" description="Polar residues" evidence="4">
    <location>
        <begin position="1174"/>
        <end position="1195"/>
    </location>
</feature>
<feature type="compositionally biased region" description="Basic and acidic residues" evidence="4">
    <location>
        <begin position="1455"/>
        <end position="1481"/>
    </location>
</feature>
<feature type="region of interest" description="Disordered" evidence="4">
    <location>
        <begin position="1734"/>
        <end position="1771"/>
    </location>
</feature>
<feature type="compositionally biased region" description="Basic and acidic residues" evidence="4">
    <location>
        <begin position="681"/>
        <end position="723"/>
    </location>
</feature>
<dbReference type="PANTHER" id="PTHR24198">
    <property type="entry name" value="ANKYRIN REPEAT AND PROTEIN KINASE DOMAIN-CONTAINING PROTEIN"/>
    <property type="match status" value="1"/>
</dbReference>
<dbReference type="InterPro" id="IPR002110">
    <property type="entry name" value="Ankyrin_rpt"/>
</dbReference>
<evidence type="ECO:0000313" key="5">
    <source>
        <dbReference type="Proteomes" id="UP000694843"/>
    </source>
</evidence>
<dbReference type="InterPro" id="IPR036770">
    <property type="entry name" value="Ankyrin_rpt-contain_sf"/>
</dbReference>
<dbReference type="KEGG" id="hazt:108677227"/>
<evidence type="ECO:0000313" key="6">
    <source>
        <dbReference type="RefSeq" id="XP_047736963.1"/>
    </source>
</evidence>
<feature type="compositionally biased region" description="Basic and acidic residues" evidence="4">
    <location>
        <begin position="1062"/>
        <end position="1077"/>
    </location>
</feature>
<proteinExistence type="predicted"/>
<feature type="compositionally biased region" description="Polar residues" evidence="4">
    <location>
        <begin position="1291"/>
        <end position="1300"/>
    </location>
</feature>
<feature type="compositionally biased region" description="Polar residues" evidence="4">
    <location>
        <begin position="836"/>
        <end position="851"/>
    </location>
</feature>
<feature type="region of interest" description="Disordered" evidence="4">
    <location>
        <begin position="1515"/>
        <end position="1552"/>
    </location>
</feature>
<dbReference type="Gene3D" id="1.25.40.20">
    <property type="entry name" value="Ankyrin repeat-containing domain"/>
    <property type="match status" value="3"/>
</dbReference>
<organism evidence="5 6">
    <name type="scientific">Hyalella azteca</name>
    <name type="common">Amphipod</name>
    <dbReference type="NCBI Taxonomy" id="294128"/>
    <lineage>
        <taxon>Eukaryota</taxon>
        <taxon>Metazoa</taxon>
        <taxon>Ecdysozoa</taxon>
        <taxon>Arthropoda</taxon>
        <taxon>Crustacea</taxon>
        <taxon>Multicrustacea</taxon>
        <taxon>Malacostraca</taxon>
        <taxon>Eumalacostraca</taxon>
        <taxon>Peracarida</taxon>
        <taxon>Amphipoda</taxon>
        <taxon>Senticaudata</taxon>
        <taxon>Talitrida</taxon>
        <taxon>Talitroidea</taxon>
        <taxon>Hyalellidae</taxon>
        <taxon>Hyalella</taxon>
    </lineage>
</organism>
<feature type="region of interest" description="Disordered" evidence="4">
    <location>
        <begin position="1663"/>
        <end position="1693"/>
    </location>
</feature>
<evidence type="ECO:0000256" key="2">
    <source>
        <dbReference type="ARBA" id="ARBA00023043"/>
    </source>
</evidence>
<evidence type="ECO:0000256" key="4">
    <source>
        <dbReference type="SAM" id="MobiDB-lite"/>
    </source>
</evidence>
<protein>
    <submittedName>
        <fullName evidence="6">Ankyrin repeat domain-containing protein 26</fullName>
    </submittedName>
</protein>
<feature type="compositionally biased region" description="Acidic residues" evidence="4">
    <location>
        <begin position="630"/>
        <end position="639"/>
    </location>
</feature>
<feature type="region of interest" description="Disordered" evidence="4">
    <location>
        <begin position="580"/>
        <end position="896"/>
    </location>
</feature>
<feature type="repeat" description="ANK" evidence="3">
    <location>
        <begin position="158"/>
        <end position="190"/>
    </location>
</feature>
<feature type="compositionally biased region" description="Basic and acidic residues" evidence="4">
    <location>
        <begin position="580"/>
        <end position="590"/>
    </location>
</feature>
<feature type="compositionally biased region" description="Basic and acidic residues" evidence="4">
    <location>
        <begin position="1415"/>
        <end position="1430"/>
    </location>
</feature>
<dbReference type="GeneID" id="108677227"/>
<feature type="compositionally biased region" description="Polar residues" evidence="4">
    <location>
        <begin position="1205"/>
        <end position="1221"/>
    </location>
</feature>
<accession>A0A979FIZ7</accession>
<sequence length="1824" mass="201880">MNELEASYPPEPLHAVPQFANSDEMTAAVARANEQRRAAGRGQQEQQEVLDLRTGAGGVTPLMTACQEGHERTVRQILQMKPSMVHDRDRTGKTALHYCTDNPTLACIDQVVAADPRLLSAREEDGHTPLHLATIAGNRVVAKYLLTRGADINALDDEKHTAIHWATVCGEVQLLEMLMEAGGDPSTADIHGAYPIHYAAQMCGPNGDPSRDMSRGLEVLKTLIQYGVPVDVKDKDGREPMLWAASSEVLPSHVYCSSGSADAIMILKKAGASVVAADKDGLTALHCAASRGHLDCIDMLITLCNCEVDLLDSNGCSPLFYSVTLGHADCTHILLNNGADANRQDRKGRTPAHCGAAKGQLETLKLLHQHQADLWKRNVKGDLPLHEACQSGRKDLVVWLLSMMTEMVNASNSDGRTPLHIAAINNNTGLCKILMDHNAAVNPIMRNSKGQLLTPVDAAVARGHKGCAQFLQLHGATSAAKLTDKRALQLALSNRAMEGGSGDRTGATPNSELGYQDLLIPSSATPGTRTQDASTLMAAQLKDMGTDTQTTSEINIQELVVQEPQMAKVVHEARAQYIKRKQEQQTRQEVHQAMVHQSQSAQLSDDEKQQVMNGSEVQKSDAEQVKDENNEQGDSEAEIQYDGSNGAPSDEEAYSDDFEDDQLPEDMPIKEKPKSIFALSKSDEEKLEAQNKRLAMLKKEKSLKRSKESKKVKADRAKSLESKPRRHHRGENVLSHAQSAREITEVGGVEPSPAEMNLREQQLDPDTKTSHSRQDASEKSKHSDKTRNSKQQEILKTSTDHSTVFHEQPTHTQHKTHSSNKQFKNPATEARKMSTEKCQTSIEQNTNSDAQVSEKSKKLRHMETTDLITENKVTPLVDGKEQSSDAQGTGYPNVLENSKFEATDTIDMVDSMVLGEKEEYSLKSIENSIKTDTLENAVGIKEIGQAMTGEVPTSAIGPEKPEKDKKCSSKSRSSKHSSSKERKHRLIEDTVVTESPNVAAYFKEGSDSHSAKSDSRKRFSREGHKDSTKHENKITQEAEQEKAIEENSINYSRGSRSSGRSGTREKLEPEVEVKLEGENGTAAVPKLEEDTATRSSGKSRSSKRSSSKASERGGCNRSRSASRSKPDQVEEKDKNSTRSKSSVDEHRKFGSRGKDKPDDEVEVKAEKILKSKSHNSGENITTLEQNENSVPPNSRSLDDKGMQAPSESAQFVKTSENTTKITDPDTREISLIVPQGSVDSKDTSKNESTGQKELAKTSDMNRGSRRVTMSEVTERSNLSESANEKSEGTDSKTFANNTSQKIDQPKLIDIEINGRKFTKVLKTKSAEAEDAALEAMSYKVTRNALGCHRRRNRSRSGAMEETGLQPLRTPIRRVKYSDLPKHHCHGKDVRMHEMHLLGIDMPELSSLSLRDITPRTKKESGYSGSHRGDSELDNLSEDEGDIVSKSAIRRKMRKEKLQAREKETPDYRSDQEETDALSDRQVRKKGGRYNEDGDMYDLDDAYADMDDLPRHLSARRAAKSKGRRHSDGGETGHSSDTNSQKKANRSAPTEMSITQAMQTTMRKYTLERRLFQHLLELKRQQIRNTKVNESVLIKRMSDANNRDSTMLGLRGYAGPMTFQSYEKYLYEQLKFLQNSQGEKIPQFKPMDDVEKLNRVLHRTEIAESKRVVGGGQSNNIAPADDDDATQSDPRSCSRRTHRCHHAAHAYTGVPCAAYLAPRGKKFIERKINNSEGKLSLPRISGASSQAGSGPATYRGKNVKKNTAKSEQMEQPSGAAFMGVQGYDPKKPLTVELQHGGTRQQIALPLELLDKSKRYNLRFSIKVMY</sequence>
<dbReference type="Pfam" id="PF12796">
    <property type="entry name" value="Ank_2"/>
    <property type="match status" value="3"/>
</dbReference>
<feature type="region of interest" description="Disordered" evidence="4">
    <location>
        <begin position="1415"/>
        <end position="1497"/>
    </location>
</feature>
<feature type="compositionally biased region" description="Polar residues" evidence="4">
    <location>
        <begin position="1532"/>
        <end position="1552"/>
    </location>
</feature>
<feature type="compositionally biased region" description="Low complexity" evidence="4">
    <location>
        <begin position="1740"/>
        <end position="1751"/>
    </location>
</feature>
<dbReference type="OMA" id="WIVDERT"/>
<dbReference type="RefSeq" id="XP_047736963.1">
    <property type="nucleotide sequence ID" value="XM_047881007.1"/>
</dbReference>
<feature type="compositionally biased region" description="Basic and acidic residues" evidence="4">
    <location>
        <begin position="757"/>
        <end position="787"/>
    </location>
</feature>
<keyword evidence="1" id="KW-0677">Repeat</keyword>
<feature type="repeat" description="ANK" evidence="3">
    <location>
        <begin position="414"/>
        <end position="446"/>
    </location>
</feature>
<feature type="region of interest" description="Disordered" evidence="4">
    <location>
        <begin position="943"/>
        <end position="1300"/>
    </location>
</feature>
<evidence type="ECO:0000256" key="3">
    <source>
        <dbReference type="PROSITE-ProRule" id="PRU00023"/>
    </source>
</evidence>
<name>A0A979FIZ7_HYAAZ</name>
<feature type="compositionally biased region" description="Acidic residues" evidence="4">
    <location>
        <begin position="1431"/>
        <end position="1441"/>
    </location>
</feature>
<dbReference type="SUPFAM" id="SSF48403">
    <property type="entry name" value="Ankyrin repeat"/>
    <property type="match status" value="2"/>
</dbReference>
<feature type="compositionally biased region" description="Basic and acidic residues" evidence="4">
    <location>
        <begin position="1004"/>
        <end position="1045"/>
    </location>
</feature>
<dbReference type="OrthoDB" id="10258888at2759"/>
<feature type="compositionally biased region" description="Basic residues" evidence="4">
    <location>
        <begin position="968"/>
        <end position="985"/>
    </location>
</feature>
<feature type="compositionally biased region" description="Basic and acidic residues" evidence="4">
    <location>
        <begin position="618"/>
        <end position="629"/>
    </location>
</feature>
<feature type="compositionally biased region" description="Basic and acidic residues" evidence="4">
    <location>
        <begin position="1124"/>
        <end position="1169"/>
    </location>
</feature>
<dbReference type="PROSITE" id="PS50088">
    <property type="entry name" value="ANK_REPEAT"/>
    <property type="match status" value="6"/>
</dbReference>
<feature type="compositionally biased region" description="Basic and acidic residues" evidence="4">
    <location>
        <begin position="852"/>
        <end position="864"/>
    </location>
</feature>
<feature type="compositionally biased region" description="Polar residues" evidence="4">
    <location>
        <begin position="789"/>
        <end position="802"/>
    </location>
</feature>
<evidence type="ECO:0000256" key="1">
    <source>
        <dbReference type="ARBA" id="ARBA00022737"/>
    </source>
</evidence>
<reference evidence="6" key="1">
    <citation type="submission" date="2025-08" db="UniProtKB">
        <authorList>
            <consortium name="RefSeq"/>
        </authorList>
    </citation>
    <scope>IDENTIFICATION</scope>
    <source>
        <tissue evidence="6">Whole organism</tissue>
    </source>
</reference>
<feature type="repeat" description="ANK" evidence="3">
    <location>
        <begin position="314"/>
        <end position="346"/>
    </location>
</feature>
<feature type="repeat" description="ANK" evidence="3">
    <location>
        <begin position="125"/>
        <end position="157"/>
    </location>
</feature>
<feature type="compositionally biased region" description="Acidic residues" evidence="4">
    <location>
        <begin position="649"/>
        <end position="664"/>
    </location>
</feature>
<dbReference type="PROSITE" id="PS50297">
    <property type="entry name" value="ANK_REP_REGION"/>
    <property type="match status" value="5"/>
</dbReference>
<dbReference type="PRINTS" id="PR01415">
    <property type="entry name" value="ANKYRIN"/>
</dbReference>